<dbReference type="OrthoDB" id="5935824at2"/>
<comment type="caution">
    <text evidence="3">The sequence shown here is derived from an EMBL/GenBank/DDBJ whole genome shotgun (WGS) entry which is preliminary data.</text>
</comment>
<dbReference type="Proteomes" id="UP000306317">
    <property type="component" value="Unassembled WGS sequence"/>
</dbReference>
<evidence type="ECO:0000313" key="3">
    <source>
        <dbReference type="EMBL" id="THD06016.1"/>
    </source>
</evidence>
<dbReference type="AlphaFoldDB" id="A0A4S3KC73"/>
<feature type="transmembrane region" description="Helical" evidence="2">
    <location>
        <begin position="62"/>
        <end position="81"/>
    </location>
</feature>
<feature type="region of interest" description="Disordered" evidence="1">
    <location>
        <begin position="380"/>
        <end position="420"/>
    </location>
</feature>
<keyword evidence="2" id="KW-1133">Transmembrane helix</keyword>
<name>A0A4S3KC73_9GAMM</name>
<gene>
    <name evidence="3" type="ORF">B1991_15085</name>
</gene>
<dbReference type="Gene3D" id="1.25.40.10">
    <property type="entry name" value="Tetratricopeptide repeat domain"/>
    <property type="match status" value="2"/>
</dbReference>
<keyword evidence="4" id="KW-1185">Reference proteome</keyword>
<dbReference type="RefSeq" id="WP_136259505.1">
    <property type="nucleotide sequence ID" value="NZ_MWIO01000047.1"/>
</dbReference>
<accession>A0A4S3KC73</accession>
<dbReference type="SUPFAM" id="SSF48452">
    <property type="entry name" value="TPR-like"/>
    <property type="match status" value="1"/>
</dbReference>
<dbReference type="EMBL" id="MWIO01000047">
    <property type="protein sequence ID" value="THD06016.1"/>
    <property type="molecule type" value="Genomic_DNA"/>
</dbReference>
<keyword evidence="2" id="KW-0812">Transmembrane</keyword>
<evidence type="ECO:0000313" key="4">
    <source>
        <dbReference type="Proteomes" id="UP000306317"/>
    </source>
</evidence>
<keyword evidence="2" id="KW-0472">Membrane</keyword>
<proteinExistence type="predicted"/>
<organism evidence="3 4">
    <name type="scientific">Rhodanobacter lindaniclasticus</name>
    <dbReference type="NCBI Taxonomy" id="75310"/>
    <lineage>
        <taxon>Bacteria</taxon>
        <taxon>Pseudomonadati</taxon>
        <taxon>Pseudomonadota</taxon>
        <taxon>Gammaproteobacteria</taxon>
        <taxon>Lysobacterales</taxon>
        <taxon>Rhodanobacteraceae</taxon>
        <taxon>Rhodanobacter</taxon>
    </lineage>
</organism>
<evidence type="ECO:0000256" key="1">
    <source>
        <dbReference type="SAM" id="MobiDB-lite"/>
    </source>
</evidence>
<evidence type="ECO:0008006" key="5">
    <source>
        <dbReference type="Google" id="ProtNLM"/>
    </source>
</evidence>
<evidence type="ECO:0000256" key="2">
    <source>
        <dbReference type="SAM" id="Phobius"/>
    </source>
</evidence>
<reference evidence="3 4" key="1">
    <citation type="submission" date="2017-02" db="EMBL/GenBank/DDBJ databases">
        <title>Whole genome sequencing of Rhodanobacter lindaniclasticus DSM 17932.</title>
        <authorList>
            <person name="Kumar S."/>
            <person name="Patil P."/>
            <person name="Patil P.B."/>
        </authorList>
    </citation>
    <scope>NUCLEOTIDE SEQUENCE [LARGE SCALE GENOMIC DNA]</scope>
    <source>
        <strain evidence="3 4">DSM 17932</strain>
    </source>
</reference>
<feature type="compositionally biased region" description="Low complexity" evidence="1">
    <location>
        <begin position="380"/>
        <end position="394"/>
    </location>
</feature>
<protein>
    <recommendedName>
        <fullName evidence="5">Tetratricopeptide repeat protein</fullName>
    </recommendedName>
</protein>
<sequence>MSSRRNPHDARPPNRSEPTLGDLDQVEGKPRASAADGLPRVTAERRRARGIRTAASRGRRGWMLPILILLVVALGAALWLSQNRLRGMLPRTDLNSVLAQAQQALDAGHLDGEDGTSARELFQQVAASEPDNDRARAGLRQVGQAELSQADAALQAGRLDEATQRATVARELLGGGRDVDRLDMLIRQAQAGQVHTGDLVDQAKQALAQGKLEGADGAGALYQRVLRADPGNAVAAHGLDQVANALAVQAHDALEAGDLAKADPLVLQIAALRPNNGSLPALRALQAQRRQQQDSALKSAIEQGREALRDGRIAGSGDDTALAHFKAALALDPDSNEAKAGLGDVAQALTVQANAAMDAGDREQAARLLEQASALAPKSADLAAARARLQSSPPASKPPVGKPSTAEPAKTKPAADEAPVVAAALSPQQSAAVAQLVQRAQQATASGNIMMPPGDSAYDLYRSALAIDGNDVLARQGLQALPGRVEQLFRQALGAGQLKQADDMLANLAELAPGDPAQLGLSNQLASAWVDRAQQQLDGGDRIGAGQSLARARKLAPNHPRVIDLAARLQGTP</sequence>
<feature type="compositionally biased region" description="Basic and acidic residues" evidence="1">
    <location>
        <begin position="1"/>
        <end position="14"/>
    </location>
</feature>
<feature type="region of interest" description="Disordered" evidence="1">
    <location>
        <begin position="1"/>
        <end position="44"/>
    </location>
</feature>
<dbReference type="InterPro" id="IPR011990">
    <property type="entry name" value="TPR-like_helical_dom_sf"/>
</dbReference>